<dbReference type="Proteomes" id="UP000001357">
    <property type="component" value="Unassembled WGS sequence"/>
</dbReference>
<feature type="coiled-coil region" evidence="2">
    <location>
        <begin position="291"/>
        <end position="363"/>
    </location>
</feature>
<sequence>MAGSGPRELVIVRPPQEGFGFNLSRLGTVHFLRVVEPGSAASKAGALVPDRILKINGQDVTEVSHGDLVALIKQAGRELRMTVQLISQDELDRLQSEGNSGSRHGSFSGLAPAQQMAAALQPPPQQIRHSQPQAPQQRGPPQPQQVAQPGPAHLARSVPTNLKTVSIVRAEGSFGFNLSRLEGRHVVRVVQPRGAAEAAGLYPGDEVIVVNNAVVMNAEHSDVVSLIKQAGEQIVLEVVPSSAGPITQAAINADPILKSRAQPAVVKSEDRIAEARRRAEAEWQAKRDALVRQQEEERQRTRRELFEGERTRLQNELERAQAAAKAAAAHRGSAMNTAQSFAKEEEYKEMARVLRDIEQSSREELARRHQEPLSDDEYDAQLTTLRRQLEAAVLEDEIMNVHTSEWTRFGLDCKERRAVEERDASSLHEKLKVQRDQDLKLLQEKQQRMAERLEQARRQREEEIEAARRQREEERRQQQEVYEKRFKQAQEAARRRAEERERELEQEARRLRLEEESAQVREQQEREMAARSARLQERQQEEAQGKQQEGTFFGVPLKRATAPQSRQGDAMHPMVQLMQGAKSQGPRVPLVPGMKDTKM</sequence>
<dbReference type="GeneID" id="5887993"/>
<feature type="compositionally biased region" description="Low complexity" evidence="3">
    <location>
        <begin position="110"/>
        <end position="120"/>
    </location>
</feature>
<dbReference type="eggNOG" id="KOG3528">
    <property type="taxonomic scope" value="Eukaryota"/>
</dbReference>
<feature type="region of interest" description="Disordered" evidence="3">
    <location>
        <begin position="94"/>
        <end position="158"/>
    </location>
</feature>
<dbReference type="PANTHER" id="PTHR14191:SF3">
    <property type="entry name" value="NA(+)_H(+) EXCHANGE REGULATORY COFACTOR-LIKE PROTEIN NRFL-1"/>
    <property type="match status" value="1"/>
</dbReference>
<dbReference type="RefSeq" id="XP_001742647.1">
    <property type="nucleotide sequence ID" value="XM_001742595.1"/>
</dbReference>
<dbReference type="PROSITE" id="PS50106">
    <property type="entry name" value="PDZ"/>
    <property type="match status" value="2"/>
</dbReference>
<evidence type="ECO:0000256" key="3">
    <source>
        <dbReference type="SAM" id="MobiDB-lite"/>
    </source>
</evidence>
<feature type="region of interest" description="Disordered" evidence="3">
    <location>
        <begin position="497"/>
        <end position="556"/>
    </location>
</feature>
<dbReference type="GO" id="GO:0043495">
    <property type="term" value="F:protein-membrane adaptor activity"/>
    <property type="evidence" value="ECO:0000318"/>
    <property type="project" value="GO_Central"/>
</dbReference>
<dbReference type="InterPro" id="IPR051067">
    <property type="entry name" value="NHER"/>
</dbReference>
<dbReference type="KEGG" id="mbr:MONBRDRAFT_22103"/>
<feature type="compositionally biased region" description="Basic and acidic residues" evidence="3">
    <location>
        <begin position="497"/>
        <end position="544"/>
    </location>
</feature>
<accession>A9UPK5</accession>
<organism evidence="5 6">
    <name type="scientific">Monosiga brevicollis</name>
    <name type="common">Choanoflagellate</name>
    <dbReference type="NCBI Taxonomy" id="81824"/>
    <lineage>
        <taxon>Eukaryota</taxon>
        <taxon>Choanoflagellata</taxon>
        <taxon>Craspedida</taxon>
        <taxon>Salpingoecidae</taxon>
        <taxon>Monosiga</taxon>
    </lineage>
</organism>
<gene>
    <name evidence="5" type="ORF">MONBRDRAFT_22103</name>
</gene>
<reference evidence="5 6" key="1">
    <citation type="journal article" date="2008" name="Nature">
        <title>The genome of the choanoflagellate Monosiga brevicollis and the origin of metazoans.</title>
        <authorList>
            <consortium name="JGI Sequencing"/>
            <person name="King N."/>
            <person name="Westbrook M.J."/>
            <person name="Young S.L."/>
            <person name="Kuo A."/>
            <person name="Abedin M."/>
            <person name="Chapman J."/>
            <person name="Fairclough S."/>
            <person name="Hellsten U."/>
            <person name="Isogai Y."/>
            <person name="Letunic I."/>
            <person name="Marr M."/>
            <person name="Pincus D."/>
            <person name="Putnam N."/>
            <person name="Rokas A."/>
            <person name="Wright K.J."/>
            <person name="Zuzow R."/>
            <person name="Dirks W."/>
            <person name="Good M."/>
            <person name="Goodstein D."/>
            <person name="Lemons D."/>
            <person name="Li W."/>
            <person name="Lyons J.B."/>
            <person name="Morris A."/>
            <person name="Nichols S."/>
            <person name="Richter D.J."/>
            <person name="Salamov A."/>
            <person name="Bork P."/>
            <person name="Lim W.A."/>
            <person name="Manning G."/>
            <person name="Miller W.T."/>
            <person name="McGinnis W."/>
            <person name="Shapiro H."/>
            <person name="Tjian R."/>
            <person name="Grigoriev I.V."/>
            <person name="Rokhsar D."/>
        </authorList>
    </citation>
    <scope>NUCLEOTIDE SEQUENCE [LARGE SCALE GENOMIC DNA]</scope>
    <source>
        <strain evidence="6">MX1 / ATCC 50154</strain>
    </source>
</reference>
<dbReference type="SMART" id="SM00228">
    <property type="entry name" value="PDZ"/>
    <property type="match status" value="2"/>
</dbReference>
<dbReference type="AlphaFoldDB" id="A9UPK5"/>
<dbReference type="InParanoid" id="A9UPK5"/>
<dbReference type="FunCoup" id="A9UPK5">
    <property type="interactions" value="371"/>
</dbReference>
<keyword evidence="1" id="KW-0677">Repeat</keyword>
<dbReference type="STRING" id="81824.A9UPK5"/>
<keyword evidence="2" id="KW-0175">Coiled coil</keyword>
<evidence type="ECO:0000259" key="4">
    <source>
        <dbReference type="PROSITE" id="PS50106"/>
    </source>
</evidence>
<dbReference type="InterPro" id="IPR001478">
    <property type="entry name" value="PDZ"/>
</dbReference>
<dbReference type="PANTHER" id="PTHR14191">
    <property type="entry name" value="PDZ DOMAIN CONTAINING PROTEIN"/>
    <property type="match status" value="1"/>
</dbReference>
<dbReference type="Pfam" id="PF00595">
    <property type="entry name" value="PDZ"/>
    <property type="match status" value="2"/>
</dbReference>
<evidence type="ECO:0000313" key="5">
    <source>
        <dbReference type="EMBL" id="EDQ92885.1"/>
    </source>
</evidence>
<evidence type="ECO:0000256" key="2">
    <source>
        <dbReference type="SAM" id="Coils"/>
    </source>
</evidence>
<keyword evidence="6" id="KW-1185">Reference proteome</keyword>
<dbReference type="Gene3D" id="2.30.42.10">
    <property type="match status" value="2"/>
</dbReference>
<feature type="domain" description="PDZ" evidence="4">
    <location>
        <begin position="164"/>
        <end position="242"/>
    </location>
</feature>
<dbReference type="InterPro" id="IPR036034">
    <property type="entry name" value="PDZ_sf"/>
</dbReference>
<dbReference type="CDD" id="cd00136">
    <property type="entry name" value="PDZ_canonical"/>
    <property type="match status" value="1"/>
</dbReference>
<evidence type="ECO:0000313" key="6">
    <source>
        <dbReference type="Proteomes" id="UP000001357"/>
    </source>
</evidence>
<name>A9UPK5_MONBE</name>
<feature type="domain" description="PDZ" evidence="4">
    <location>
        <begin position="8"/>
        <end position="87"/>
    </location>
</feature>
<dbReference type="SUPFAM" id="SSF50156">
    <property type="entry name" value="PDZ domain-like"/>
    <property type="match status" value="2"/>
</dbReference>
<dbReference type="GO" id="GO:0072659">
    <property type="term" value="P:protein localization to plasma membrane"/>
    <property type="evidence" value="ECO:0000318"/>
    <property type="project" value="GO_Central"/>
</dbReference>
<dbReference type="GO" id="GO:0016324">
    <property type="term" value="C:apical plasma membrane"/>
    <property type="evidence" value="ECO:0000318"/>
    <property type="project" value="GO_Central"/>
</dbReference>
<protein>
    <recommendedName>
        <fullName evidence="4">PDZ domain-containing protein</fullName>
    </recommendedName>
</protein>
<evidence type="ECO:0000256" key="1">
    <source>
        <dbReference type="ARBA" id="ARBA00022737"/>
    </source>
</evidence>
<feature type="region of interest" description="Disordered" evidence="3">
    <location>
        <begin position="579"/>
        <end position="599"/>
    </location>
</feature>
<proteinExistence type="predicted"/>
<feature type="compositionally biased region" description="Polar residues" evidence="3">
    <location>
        <begin position="96"/>
        <end position="105"/>
    </location>
</feature>
<dbReference type="EMBL" id="CH991543">
    <property type="protein sequence ID" value="EDQ92885.1"/>
    <property type="molecule type" value="Genomic_DNA"/>
</dbReference>
<dbReference type="OMA" id="HRGSAMN"/>